<name>A0A170WYG7_TRIIF</name>
<organism evidence="1">
    <name type="scientific">Triatoma infestans</name>
    <name type="common">Assassin bug</name>
    <dbReference type="NCBI Taxonomy" id="30076"/>
    <lineage>
        <taxon>Eukaryota</taxon>
        <taxon>Metazoa</taxon>
        <taxon>Ecdysozoa</taxon>
        <taxon>Arthropoda</taxon>
        <taxon>Hexapoda</taxon>
        <taxon>Insecta</taxon>
        <taxon>Pterygota</taxon>
        <taxon>Neoptera</taxon>
        <taxon>Paraneoptera</taxon>
        <taxon>Hemiptera</taxon>
        <taxon>Heteroptera</taxon>
        <taxon>Panheteroptera</taxon>
        <taxon>Cimicomorpha</taxon>
        <taxon>Reduviidae</taxon>
        <taxon>Triatominae</taxon>
        <taxon>Triatoma</taxon>
    </lineage>
</organism>
<dbReference type="GO" id="GO:0004707">
    <property type="term" value="F:MAP kinase activity"/>
    <property type="evidence" value="ECO:0007669"/>
    <property type="project" value="UniProtKB-EC"/>
</dbReference>
<sequence length="80" mass="8859">MPPVKRQALQNLSSNIPLVSYKNSANNVLNDQVKRLPLGNRESNITFIHTQQVKKTVDKLFAKPLSTPLINAGKCNCDGK</sequence>
<keyword evidence="1" id="KW-0418">Kinase</keyword>
<reference evidence="1" key="2">
    <citation type="journal article" date="2017" name="J. Med. Entomol.">
        <title>Transcriptome Analysis of the Triatoma infestans (Hemiptera: Reduviidae) Integument.</title>
        <authorList>
            <person name="Calderon-Fernandez G.M."/>
            <person name="Moriconi D.E."/>
            <person name="Dulbecco A.B."/>
            <person name="Juarez M.P."/>
        </authorList>
    </citation>
    <scope>NUCLEOTIDE SEQUENCE</scope>
    <source>
        <strain evidence="1">Int1</strain>
        <tissue evidence="1">Integument</tissue>
    </source>
</reference>
<dbReference type="EC" id="2.7.11.24" evidence="1"/>
<dbReference type="EC" id="2.7.11.22" evidence="1"/>
<feature type="non-terminal residue" evidence="1">
    <location>
        <position position="80"/>
    </location>
</feature>
<accession>A0A170WYG7</accession>
<evidence type="ECO:0000313" key="1">
    <source>
        <dbReference type="EMBL" id="JAR98336.1"/>
    </source>
</evidence>
<keyword evidence="1" id="KW-0132">Cell division</keyword>
<dbReference type="GO" id="GO:0051301">
    <property type="term" value="P:cell division"/>
    <property type="evidence" value="ECO:0007669"/>
    <property type="project" value="UniProtKB-KW"/>
</dbReference>
<reference evidence="1" key="1">
    <citation type="submission" date="2016-04" db="EMBL/GenBank/DDBJ databases">
        <authorList>
            <person name="Calderon-Fernandez G.M.Sr."/>
        </authorList>
    </citation>
    <scope>NUCLEOTIDE SEQUENCE</scope>
    <source>
        <strain evidence="1">Int1</strain>
        <tissue evidence="1">Integument</tissue>
    </source>
</reference>
<proteinExistence type="predicted"/>
<dbReference type="GO" id="GO:0004693">
    <property type="term" value="F:cyclin-dependent protein serine/threonine kinase activity"/>
    <property type="evidence" value="ECO:0007669"/>
    <property type="project" value="UniProtKB-EC"/>
</dbReference>
<dbReference type="EMBL" id="GEMB01004968">
    <property type="protein sequence ID" value="JAR98336.1"/>
    <property type="molecule type" value="Transcribed_RNA"/>
</dbReference>
<protein>
    <submittedName>
        <fullName evidence="1">Cell division cycle 7-related protein kinase-like protein</fullName>
        <ecNumber evidence="1">2.7.11.22</ecNumber>
        <ecNumber evidence="1">2.7.11.24</ecNumber>
    </submittedName>
</protein>
<keyword evidence="1" id="KW-0131">Cell cycle</keyword>
<dbReference type="AlphaFoldDB" id="A0A170WYG7"/>
<keyword evidence="1" id="KW-0808">Transferase</keyword>